<organism evidence="2 3">
    <name type="scientific">Meyerozyma guilliermondii (strain ATCC 6260 / CBS 566 / DSM 6381 / JCM 1539 / NBRC 10279 / NRRL Y-324)</name>
    <name type="common">Yeast</name>
    <name type="synonym">Candida guilliermondii</name>
    <dbReference type="NCBI Taxonomy" id="294746"/>
    <lineage>
        <taxon>Eukaryota</taxon>
        <taxon>Fungi</taxon>
        <taxon>Dikarya</taxon>
        <taxon>Ascomycota</taxon>
        <taxon>Saccharomycotina</taxon>
        <taxon>Pichiomycetes</taxon>
        <taxon>Debaryomycetaceae</taxon>
        <taxon>Meyerozyma</taxon>
    </lineage>
</organism>
<dbReference type="OrthoDB" id="1894652at2759"/>
<evidence type="ECO:0000313" key="3">
    <source>
        <dbReference type="Proteomes" id="UP000001997"/>
    </source>
</evidence>
<dbReference type="EMBL" id="CH408157">
    <property type="protein sequence ID" value="EDK38793.2"/>
    <property type="molecule type" value="Genomic_DNA"/>
</dbReference>
<dbReference type="InParanoid" id="A5DHZ0"/>
<feature type="region of interest" description="Disordered" evidence="1">
    <location>
        <begin position="160"/>
        <end position="186"/>
    </location>
</feature>
<gene>
    <name evidence="2" type="ORF">PGUG_02891</name>
</gene>
<accession>A5DHZ0</accession>
<dbReference type="AlphaFoldDB" id="A5DHZ0"/>
<proteinExistence type="predicted"/>
<name>A5DHZ0_PICGU</name>
<dbReference type="VEuPathDB" id="FungiDB:PGUG_02891"/>
<dbReference type="OMA" id="GHECFTY"/>
<dbReference type="eggNOG" id="ENOG502SFUR">
    <property type="taxonomic scope" value="Eukaryota"/>
</dbReference>
<protein>
    <recommendedName>
        <fullName evidence="4">ER membrane protein complex subunit 10</fullName>
    </recommendedName>
</protein>
<reference evidence="2 3" key="1">
    <citation type="journal article" date="2009" name="Nature">
        <title>Evolution of pathogenicity and sexual reproduction in eight Candida genomes.</title>
        <authorList>
            <person name="Butler G."/>
            <person name="Rasmussen M.D."/>
            <person name="Lin M.F."/>
            <person name="Santos M.A."/>
            <person name="Sakthikumar S."/>
            <person name="Munro C.A."/>
            <person name="Rheinbay E."/>
            <person name="Grabherr M."/>
            <person name="Forche A."/>
            <person name="Reedy J.L."/>
            <person name="Agrafioti I."/>
            <person name="Arnaud M.B."/>
            <person name="Bates S."/>
            <person name="Brown A.J."/>
            <person name="Brunke S."/>
            <person name="Costanzo M.C."/>
            <person name="Fitzpatrick D.A."/>
            <person name="de Groot P.W."/>
            <person name="Harris D."/>
            <person name="Hoyer L.L."/>
            <person name="Hube B."/>
            <person name="Klis F.M."/>
            <person name="Kodira C."/>
            <person name="Lennard N."/>
            <person name="Logue M.E."/>
            <person name="Martin R."/>
            <person name="Neiman A.M."/>
            <person name="Nikolaou E."/>
            <person name="Quail M.A."/>
            <person name="Quinn J."/>
            <person name="Santos M.C."/>
            <person name="Schmitzberger F.F."/>
            <person name="Sherlock G."/>
            <person name="Shah P."/>
            <person name="Silverstein K.A."/>
            <person name="Skrzypek M.S."/>
            <person name="Soll D."/>
            <person name="Staggs R."/>
            <person name="Stansfield I."/>
            <person name="Stumpf M.P."/>
            <person name="Sudbery P.E."/>
            <person name="Srikantha T."/>
            <person name="Zeng Q."/>
            <person name="Berman J."/>
            <person name="Berriman M."/>
            <person name="Heitman J."/>
            <person name="Gow N.A."/>
            <person name="Lorenz M.C."/>
            <person name="Birren B.W."/>
            <person name="Kellis M."/>
            <person name="Cuomo C.A."/>
        </authorList>
    </citation>
    <scope>NUCLEOTIDE SEQUENCE [LARGE SCALE GENOMIC DNA]</scope>
    <source>
        <strain evidence="3">ATCC 6260 / CBS 566 / DSM 6381 / JCM 1539 / NBRC 10279 / NRRL Y-324</strain>
    </source>
</reference>
<dbReference type="Pfam" id="PF21203">
    <property type="entry name" value="ECM10"/>
    <property type="match status" value="1"/>
</dbReference>
<evidence type="ECO:0000256" key="1">
    <source>
        <dbReference type="SAM" id="MobiDB-lite"/>
    </source>
</evidence>
<dbReference type="KEGG" id="pgu:PGUG_02891"/>
<evidence type="ECO:0000313" key="2">
    <source>
        <dbReference type="EMBL" id="EDK38793.2"/>
    </source>
</evidence>
<dbReference type="FunCoup" id="A5DHZ0">
    <property type="interactions" value="33"/>
</dbReference>
<sequence length="216" mass="23876">MVAKMPWGRDLVASRILSVANKSPPPDLSKFSATFTMRYSTTSVTLVWILSFLHAVNAVSLSLTAQGADHKFHSLGTVELTPEKSEFIAGALALEPGYYCVGTKDLPGHECFTYTYLDGGMDHKAVQVTVDNGQVMQLALIHNEDEKAVKIVSAAVGPNPNMDPVPLQSKKKKAVQQEEKEDGEEVEKSWIQKNWMYIVPPLMILMMLLPADEEKK</sequence>
<dbReference type="STRING" id="294746.A5DHZ0"/>
<dbReference type="GeneID" id="5126946"/>
<keyword evidence="3" id="KW-1185">Reference proteome</keyword>
<dbReference type="HOGENOM" id="CLU_1278030_0_0_1"/>
<dbReference type="Proteomes" id="UP000001997">
    <property type="component" value="Unassembled WGS sequence"/>
</dbReference>
<evidence type="ECO:0008006" key="4">
    <source>
        <dbReference type="Google" id="ProtNLM"/>
    </source>
</evidence>
<dbReference type="RefSeq" id="XP_001485162.2">
    <property type="nucleotide sequence ID" value="XM_001485112.1"/>
</dbReference>